<evidence type="ECO:0000256" key="4">
    <source>
        <dbReference type="ARBA" id="ARBA00022475"/>
    </source>
</evidence>
<dbReference type="GO" id="GO:0004185">
    <property type="term" value="F:serine-type carboxypeptidase activity"/>
    <property type="evidence" value="ECO:0007669"/>
    <property type="project" value="UniProtKB-UniRule"/>
</dbReference>
<comment type="catalytic activity">
    <reaction evidence="1">
        <text>Preferential release of a C-terminal arginine or lysine residue.</text>
        <dbReference type="EC" id="3.4.16.6"/>
    </reaction>
</comment>
<feature type="signal peptide" evidence="14">
    <location>
        <begin position="1"/>
        <end position="24"/>
    </location>
</feature>
<dbReference type="InterPro" id="IPR018202">
    <property type="entry name" value="Ser_caboxypep_ser_AS"/>
</dbReference>
<keyword evidence="5" id="KW-0472">Membrane</keyword>
<dbReference type="PRINTS" id="PR00724">
    <property type="entry name" value="CRBOXYPTASEC"/>
</dbReference>
<keyword evidence="9 14" id="KW-0378">Hydrolase</keyword>
<dbReference type="Proteomes" id="UP000182658">
    <property type="component" value="Unassembled WGS sequence"/>
</dbReference>
<name>A0A1J7I575_9PEZI</name>
<comment type="function">
    <text evidence="13">Extracellular serine carboxypeptidase that contributes to pathogenicity.</text>
</comment>
<dbReference type="GO" id="GO:0006508">
    <property type="term" value="P:proteolysis"/>
    <property type="evidence" value="ECO:0007669"/>
    <property type="project" value="UniProtKB-KW"/>
</dbReference>
<dbReference type="PANTHER" id="PTHR11802">
    <property type="entry name" value="SERINE PROTEASE FAMILY S10 SERINE CARBOXYPEPTIDASE"/>
    <property type="match status" value="1"/>
</dbReference>
<keyword evidence="6 14" id="KW-0121">Carboxypeptidase</keyword>
<dbReference type="InterPro" id="IPR029058">
    <property type="entry name" value="AB_hydrolase_fold"/>
</dbReference>
<dbReference type="InterPro" id="IPR001563">
    <property type="entry name" value="Peptidase_S10"/>
</dbReference>
<feature type="region of interest" description="Disordered" evidence="15">
    <location>
        <begin position="636"/>
        <end position="655"/>
    </location>
</feature>
<accession>A0A1J7I575</accession>
<evidence type="ECO:0000256" key="5">
    <source>
        <dbReference type="ARBA" id="ARBA00022622"/>
    </source>
</evidence>
<evidence type="ECO:0000313" key="16">
    <source>
        <dbReference type="EMBL" id="OIW22597.1"/>
    </source>
</evidence>
<evidence type="ECO:0000256" key="7">
    <source>
        <dbReference type="ARBA" id="ARBA00022670"/>
    </source>
</evidence>
<evidence type="ECO:0000256" key="13">
    <source>
        <dbReference type="ARBA" id="ARBA00037356"/>
    </source>
</evidence>
<keyword evidence="5" id="KW-0336">GPI-anchor</keyword>
<dbReference type="InParanoid" id="A0A1J7I575"/>
<keyword evidence="7 14" id="KW-0645">Protease</keyword>
<dbReference type="Pfam" id="PF00450">
    <property type="entry name" value="Peptidase_S10"/>
    <property type="match status" value="2"/>
</dbReference>
<keyword evidence="11" id="KW-0325">Glycoprotein</keyword>
<comment type="similarity">
    <text evidence="3 14">Belongs to the peptidase S10 family.</text>
</comment>
<sequence length="655" mass="73267">MVAIINIVALVVLGLPLHLQHVTAQFPPEPEGLTVLKSKFHENVTISFKEPGICETTPGVKSYSGYVHLPAGFLHDGSEEVQDYPINTFFWFFEARKDPLNAPLAIWLNGGPGGSSMMGLLEENGPCFVGPNSKDTYLNPWSWNNEVNMLYLDQPTQVGFSYDVLMNCTVGPKTDEEGNRNPDERDYEIIPTNFTDGNIPKVNVTNRVGTFSSQDPSHTANSTRVAAHAFWHFAQTWFFEFPHYKPANDRVSLWAESYGGHYGPSFFQFFEQQNEKIENGSGDEKNAHYIHLDTLGIVNGLMDVIVQAEAWIEFPYNNTYGIQLFNESFYTALLHDWERPNGCRDQYLACRAALRERDAHLYLPHLVQQTARDHKPKHNVTEACFPLEENCDNIIMPAYYQHQRGFYDIAHPLADPFPPPYMYGYLSESTTLSALGVPVNFTASSRVVQEQFQATYDMAVGGFLEAIGYLLDRGVKVHMMYGDRDFGCNWVGGEKASLAVPWNRTAEFAGAGYMPLVTGGGVAGMTRQVGRYSFSRVFQAGHEVPSYQPEAAYEIFRRATLGLDVPTGLTTVGDGYVTGGPKNTWHIKNVPPEMPKPRCYILKPVTCLPEMWDRFAAGAAVVKDYFVVEPDNDDDADGGLNHLDGAMNNQKPLVP</sequence>
<evidence type="ECO:0000256" key="8">
    <source>
        <dbReference type="ARBA" id="ARBA00022729"/>
    </source>
</evidence>
<organism evidence="16 17">
    <name type="scientific">Coniochaeta ligniaria NRRL 30616</name>
    <dbReference type="NCBI Taxonomy" id="1408157"/>
    <lineage>
        <taxon>Eukaryota</taxon>
        <taxon>Fungi</taxon>
        <taxon>Dikarya</taxon>
        <taxon>Ascomycota</taxon>
        <taxon>Pezizomycotina</taxon>
        <taxon>Sordariomycetes</taxon>
        <taxon>Sordariomycetidae</taxon>
        <taxon>Coniochaetales</taxon>
        <taxon>Coniochaetaceae</taxon>
        <taxon>Coniochaeta</taxon>
    </lineage>
</organism>
<dbReference type="AlphaFoldDB" id="A0A1J7I575"/>
<reference evidence="16 17" key="1">
    <citation type="submission" date="2016-10" db="EMBL/GenBank/DDBJ databases">
        <title>Draft genome sequence of Coniochaeta ligniaria NRRL30616, a lignocellulolytic fungus for bioabatement of inhibitors in plant biomass hydrolysates.</title>
        <authorList>
            <consortium name="DOE Joint Genome Institute"/>
            <person name="Jimenez D.J."/>
            <person name="Hector R.E."/>
            <person name="Riley R."/>
            <person name="Sun H."/>
            <person name="Grigoriev I.V."/>
            <person name="Van Elsas J.D."/>
            <person name="Nichols N.N."/>
        </authorList>
    </citation>
    <scope>NUCLEOTIDE SEQUENCE [LARGE SCALE GENOMIC DNA]</scope>
    <source>
        <strain evidence="16 17">NRRL 30616</strain>
    </source>
</reference>
<keyword evidence="12" id="KW-0449">Lipoprotein</keyword>
<dbReference type="EC" id="3.4.16.-" evidence="14"/>
<evidence type="ECO:0000256" key="1">
    <source>
        <dbReference type="ARBA" id="ARBA00001003"/>
    </source>
</evidence>
<evidence type="ECO:0000256" key="10">
    <source>
        <dbReference type="ARBA" id="ARBA00023026"/>
    </source>
</evidence>
<dbReference type="Gene3D" id="3.40.50.1820">
    <property type="entry name" value="alpha/beta hydrolase"/>
    <property type="match status" value="1"/>
</dbReference>
<proteinExistence type="inferred from homology"/>
<evidence type="ECO:0000256" key="11">
    <source>
        <dbReference type="ARBA" id="ARBA00023180"/>
    </source>
</evidence>
<dbReference type="EMBL" id="KV875112">
    <property type="protein sequence ID" value="OIW22597.1"/>
    <property type="molecule type" value="Genomic_DNA"/>
</dbReference>
<feature type="chain" id="PRO_5011816524" description="Carboxypeptidase" evidence="14">
    <location>
        <begin position="25"/>
        <end position="655"/>
    </location>
</feature>
<evidence type="ECO:0000256" key="14">
    <source>
        <dbReference type="RuleBase" id="RU361156"/>
    </source>
</evidence>
<dbReference type="GO" id="GO:0098552">
    <property type="term" value="C:side of membrane"/>
    <property type="evidence" value="ECO:0007669"/>
    <property type="project" value="UniProtKB-KW"/>
</dbReference>
<evidence type="ECO:0000313" key="17">
    <source>
        <dbReference type="Proteomes" id="UP000182658"/>
    </source>
</evidence>
<dbReference type="GO" id="GO:0000324">
    <property type="term" value="C:fungal-type vacuole"/>
    <property type="evidence" value="ECO:0007669"/>
    <property type="project" value="TreeGrafter"/>
</dbReference>
<evidence type="ECO:0000256" key="3">
    <source>
        <dbReference type="ARBA" id="ARBA00009431"/>
    </source>
</evidence>
<evidence type="ECO:0000256" key="15">
    <source>
        <dbReference type="SAM" id="MobiDB-lite"/>
    </source>
</evidence>
<evidence type="ECO:0000256" key="9">
    <source>
        <dbReference type="ARBA" id="ARBA00022801"/>
    </source>
</evidence>
<dbReference type="OrthoDB" id="443318at2759"/>
<keyword evidence="17" id="KW-1185">Reference proteome</keyword>
<protein>
    <recommendedName>
        <fullName evidence="14">Carboxypeptidase</fullName>
        <ecNumber evidence="14">3.4.16.-</ecNumber>
    </recommendedName>
</protein>
<keyword evidence="10" id="KW-0843">Virulence</keyword>
<dbReference type="STRING" id="1408157.A0A1J7I575"/>
<dbReference type="GO" id="GO:0005886">
    <property type="term" value="C:plasma membrane"/>
    <property type="evidence" value="ECO:0007669"/>
    <property type="project" value="UniProtKB-SubCell"/>
</dbReference>
<comment type="subcellular location">
    <subcellularLocation>
        <location evidence="2">Cell membrane</location>
        <topology evidence="2">Lipid-anchor</topology>
        <topology evidence="2">GPI-anchor</topology>
    </subcellularLocation>
</comment>
<evidence type="ECO:0000256" key="6">
    <source>
        <dbReference type="ARBA" id="ARBA00022645"/>
    </source>
</evidence>
<dbReference type="PANTHER" id="PTHR11802:SF189">
    <property type="entry name" value="CARBOXYPEPTIDASE"/>
    <property type="match status" value="1"/>
</dbReference>
<gene>
    <name evidence="16" type="ORF">CONLIGDRAFT_216743</name>
</gene>
<dbReference type="PROSITE" id="PS00131">
    <property type="entry name" value="CARBOXYPEPT_SER_SER"/>
    <property type="match status" value="1"/>
</dbReference>
<keyword evidence="4" id="KW-1003">Cell membrane</keyword>
<dbReference type="SUPFAM" id="SSF53474">
    <property type="entry name" value="alpha/beta-Hydrolases"/>
    <property type="match status" value="1"/>
</dbReference>
<evidence type="ECO:0000256" key="2">
    <source>
        <dbReference type="ARBA" id="ARBA00004609"/>
    </source>
</evidence>
<evidence type="ECO:0000256" key="12">
    <source>
        <dbReference type="ARBA" id="ARBA00023288"/>
    </source>
</evidence>
<keyword evidence="8 14" id="KW-0732">Signal</keyword>